<keyword evidence="1" id="KW-0808">Transferase</keyword>
<organism evidence="3 4">
    <name type="scientific">Allomyces macrogynus (strain ATCC 38327)</name>
    <name type="common">Allomyces javanicus var. macrogynus</name>
    <dbReference type="NCBI Taxonomy" id="578462"/>
    <lineage>
        <taxon>Eukaryota</taxon>
        <taxon>Fungi</taxon>
        <taxon>Fungi incertae sedis</taxon>
        <taxon>Blastocladiomycota</taxon>
        <taxon>Blastocladiomycetes</taxon>
        <taxon>Blastocladiales</taxon>
        <taxon>Blastocladiaceae</taxon>
        <taxon>Allomyces</taxon>
    </lineage>
</organism>
<dbReference type="Proteomes" id="UP000054350">
    <property type="component" value="Unassembled WGS sequence"/>
</dbReference>
<dbReference type="OrthoDB" id="3235428at2759"/>
<dbReference type="GO" id="GO:0005524">
    <property type="term" value="F:ATP binding"/>
    <property type="evidence" value="ECO:0007669"/>
    <property type="project" value="UniProtKB-UniRule"/>
</dbReference>
<evidence type="ECO:0000256" key="1">
    <source>
        <dbReference type="PROSITE-ProRule" id="PRU00781"/>
    </source>
</evidence>
<dbReference type="SUPFAM" id="SSF56104">
    <property type="entry name" value="SAICAR synthase-like"/>
    <property type="match status" value="1"/>
</dbReference>
<reference evidence="4" key="2">
    <citation type="submission" date="2009-11" db="EMBL/GenBank/DDBJ databases">
        <title>The Genome Sequence of Allomyces macrogynus strain ATCC 38327.</title>
        <authorList>
            <consortium name="The Broad Institute Genome Sequencing Platform"/>
            <person name="Russ C."/>
            <person name="Cuomo C."/>
            <person name="Shea T."/>
            <person name="Young S.K."/>
            <person name="Zeng Q."/>
            <person name="Koehrsen M."/>
            <person name="Haas B."/>
            <person name="Borodovsky M."/>
            <person name="Guigo R."/>
            <person name="Alvarado L."/>
            <person name="Berlin A."/>
            <person name="Borenstein D."/>
            <person name="Chen Z."/>
            <person name="Engels R."/>
            <person name="Freedman E."/>
            <person name="Gellesch M."/>
            <person name="Goldberg J."/>
            <person name="Griggs A."/>
            <person name="Gujja S."/>
            <person name="Heiman D."/>
            <person name="Hepburn T."/>
            <person name="Howarth C."/>
            <person name="Jen D."/>
            <person name="Larson L."/>
            <person name="Lewis B."/>
            <person name="Mehta T."/>
            <person name="Park D."/>
            <person name="Pearson M."/>
            <person name="Roberts A."/>
            <person name="Saif S."/>
            <person name="Shenoy N."/>
            <person name="Sisk P."/>
            <person name="Stolte C."/>
            <person name="Sykes S."/>
            <person name="Walk T."/>
            <person name="White J."/>
            <person name="Yandava C."/>
            <person name="Burger G."/>
            <person name="Gray M.W."/>
            <person name="Holland P.W.H."/>
            <person name="King N."/>
            <person name="Lang F.B.F."/>
            <person name="Roger A.J."/>
            <person name="Ruiz-Trillo I."/>
            <person name="Lander E."/>
            <person name="Nusbaum C."/>
        </authorList>
    </citation>
    <scope>NUCLEOTIDE SEQUENCE [LARGE SCALE GENOMIC DNA]</scope>
    <source>
        <strain evidence="4">ATCC 38327</strain>
    </source>
</reference>
<dbReference type="STRING" id="578462.A0A0L0SAN2"/>
<dbReference type="eggNOG" id="KOG0229">
    <property type="taxonomic scope" value="Eukaryota"/>
</dbReference>
<dbReference type="InterPro" id="IPR023610">
    <property type="entry name" value="PInositol-4/5-P-5/4-kinase"/>
</dbReference>
<dbReference type="InterPro" id="IPR002498">
    <property type="entry name" value="PInositol-4-P-4/5-kinase_core"/>
</dbReference>
<dbReference type="EMBL" id="GG745334">
    <property type="protein sequence ID" value="KNE59546.1"/>
    <property type="molecule type" value="Genomic_DNA"/>
</dbReference>
<sequence>MLQRGIRLLVQWLQVPRCETKPDRDLLPDDFTAQHKLTSDAFSLTSSPNNNTGAELDPSQRYDFKFKDYCPMAFRKIRTAFGLRGADYLSSLTGKYILSELFSPGKSGASLFFSHDYRYIIKSIHHAEHKRLLKMLPQYVDFPAAPKRPSL</sequence>
<reference evidence="3 4" key="1">
    <citation type="submission" date="2009-11" db="EMBL/GenBank/DDBJ databases">
        <title>Annotation of Allomyces macrogynus ATCC 38327.</title>
        <authorList>
            <consortium name="The Broad Institute Genome Sequencing Platform"/>
            <person name="Russ C."/>
            <person name="Cuomo C."/>
            <person name="Burger G."/>
            <person name="Gray M.W."/>
            <person name="Holland P.W.H."/>
            <person name="King N."/>
            <person name="Lang F.B.F."/>
            <person name="Roger A.J."/>
            <person name="Ruiz-Trillo I."/>
            <person name="Young S.K."/>
            <person name="Zeng Q."/>
            <person name="Gargeya S."/>
            <person name="Fitzgerald M."/>
            <person name="Haas B."/>
            <person name="Abouelleil A."/>
            <person name="Alvarado L."/>
            <person name="Arachchi H.M."/>
            <person name="Berlin A."/>
            <person name="Chapman S.B."/>
            <person name="Gearin G."/>
            <person name="Goldberg J."/>
            <person name="Griggs A."/>
            <person name="Gujja S."/>
            <person name="Hansen M."/>
            <person name="Heiman D."/>
            <person name="Howarth C."/>
            <person name="Larimer J."/>
            <person name="Lui A."/>
            <person name="MacDonald P.J.P."/>
            <person name="McCowen C."/>
            <person name="Montmayeur A."/>
            <person name="Murphy C."/>
            <person name="Neiman D."/>
            <person name="Pearson M."/>
            <person name="Priest M."/>
            <person name="Roberts A."/>
            <person name="Saif S."/>
            <person name="Shea T."/>
            <person name="Sisk P."/>
            <person name="Stolte C."/>
            <person name="Sykes S."/>
            <person name="Wortman J."/>
            <person name="Nusbaum C."/>
            <person name="Birren B."/>
        </authorList>
    </citation>
    <scope>NUCLEOTIDE SEQUENCE [LARGE SCALE GENOMIC DNA]</scope>
    <source>
        <strain evidence="3 4">ATCC 38327</strain>
    </source>
</reference>
<keyword evidence="1" id="KW-0067">ATP-binding</keyword>
<dbReference type="InterPro" id="IPR027484">
    <property type="entry name" value="PInositol-4-P-5-kinase_N"/>
</dbReference>
<evidence type="ECO:0000259" key="2">
    <source>
        <dbReference type="PROSITE" id="PS51455"/>
    </source>
</evidence>
<dbReference type="PROSITE" id="PS51455">
    <property type="entry name" value="PIPK"/>
    <property type="match status" value="1"/>
</dbReference>
<accession>A0A0L0SAN2</accession>
<dbReference type="GO" id="GO:0005886">
    <property type="term" value="C:plasma membrane"/>
    <property type="evidence" value="ECO:0007669"/>
    <property type="project" value="TreeGrafter"/>
</dbReference>
<dbReference type="SMART" id="SM00330">
    <property type="entry name" value="PIPKc"/>
    <property type="match status" value="1"/>
</dbReference>
<keyword evidence="1" id="KW-0547">Nucleotide-binding</keyword>
<keyword evidence="1" id="KW-0418">Kinase</keyword>
<dbReference type="Pfam" id="PF01504">
    <property type="entry name" value="PIP5K"/>
    <property type="match status" value="1"/>
</dbReference>
<evidence type="ECO:0000313" key="3">
    <source>
        <dbReference type="EMBL" id="KNE59546.1"/>
    </source>
</evidence>
<dbReference type="Gene3D" id="3.30.800.10">
    <property type="entry name" value="Phosphatidylinositol Phosphate Kinase II Beta"/>
    <property type="match status" value="1"/>
</dbReference>
<dbReference type="AlphaFoldDB" id="A0A0L0SAN2"/>
<proteinExistence type="predicted"/>
<evidence type="ECO:0000313" key="4">
    <source>
        <dbReference type="Proteomes" id="UP000054350"/>
    </source>
</evidence>
<dbReference type="GO" id="GO:0016308">
    <property type="term" value="F:1-phosphatidylinositol-4-phosphate 5-kinase activity"/>
    <property type="evidence" value="ECO:0007669"/>
    <property type="project" value="TreeGrafter"/>
</dbReference>
<dbReference type="GO" id="GO:0046854">
    <property type="term" value="P:phosphatidylinositol phosphate biosynthetic process"/>
    <property type="evidence" value="ECO:0007669"/>
    <property type="project" value="TreeGrafter"/>
</dbReference>
<gene>
    <name evidence="3" type="ORF">AMAG_18203</name>
</gene>
<dbReference type="PANTHER" id="PTHR23086">
    <property type="entry name" value="PHOSPHATIDYLINOSITOL-4-PHOSPHATE 5-KINASE"/>
    <property type="match status" value="1"/>
</dbReference>
<name>A0A0L0SAN2_ALLM3</name>
<keyword evidence="4" id="KW-1185">Reference proteome</keyword>
<dbReference type="VEuPathDB" id="FungiDB:AMAG_18203"/>
<dbReference type="PANTHER" id="PTHR23086:SF8">
    <property type="entry name" value="PHOSPHATIDYLINOSITOL 5-PHOSPHATE 4-KINASE, ISOFORM A"/>
    <property type="match status" value="1"/>
</dbReference>
<protein>
    <recommendedName>
        <fullName evidence="2">PIPK domain-containing protein</fullName>
    </recommendedName>
</protein>
<feature type="domain" description="PIPK" evidence="2">
    <location>
        <begin position="1"/>
        <end position="151"/>
    </location>
</feature>